<feature type="repeat" description="WD" evidence="3">
    <location>
        <begin position="555"/>
        <end position="589"/>
    </location>
</feature>
<dbReference type="PROSITE" id="PS50294">
    <property type="entry name" value="WD_REPEATS_REGION"/>
    <property type="match status" value="3"/>
</dbReference>
<dbReference type="Pfam" id="PF00400">
    <property type="entry name" value="WD40"/>
    <property type="match status" value="4"/>
</dbReference>
<dbReference type="Gramene" id="ERN15948">
    <property type="protein sequence ID" value="ERN15948"/>
    <property type="gene ID" value="AMTR_s00175p00024710"/>
</dbReference>
<feature type="repeat" description="WD" evidence="3">
    <location>
        <begin position="515"/>
        <end position="555"/>
    </location>
</feature>
<feature type="compositionally biased region" description="Low complexity" evidence="4">
    <location>
        <begin position="457"/>
        <end position="478"/>
    </location>
</feature>
<feature type="region of interest" description="Disordered" evidence="4">
    <location>
        <begin position="449"/>
        <end position="492"/>
    </location>
</feature>
<dbReference type="InterPro" id="IPR040324">
    <property type="entry name" value="WDR44/Dgr2"/>
</dbReference>
<feature type="compositionally biased region" description="Acidic residues" evidence="4">
    <location>
        <begin position="69"/>
        <end position="81"/>
    </location>
</feature>
<evidence type="ECO:0000256" key="2">
    <source>
        <dbReference type="ARBA" id="ARBA00022737"/>
    </source>
</evidence>
<accession>U5D6F9</accession>
<dbReference type="Gene3D" id="2.130.10.10">
    <property type="entry name" value="YVTN repeat-like/Quinoprotein amine dehydrogenase"/>
    <property type="match status" value="2"/>
</dbReference>
<dbReference type="SMART" id="SM00320">
    <property type="entry name" value="WD40"/>
    <property type="match status" value="6"/>
</dbReference>
<proteinExistence type="predicted"/>
<reference evidence="6" key="1">
    <citation type="journal article" date="2013" name="Science">
        <title>The Amborella genome and the evolution of flowering plants.</title>
        <authorList>
            <consortium name="Amborella Genome Project"/>
        </authorList>
    </citation>
    <scope>NUCLEOTIDE SEQUENCE [LARGE SCALE GENOMIC DNA]</scope>
</reference>
<feature type="region of interest" description="Disordered" evidence="4">
    <location>
        <begin position="67"/>
        <end position="86"/>
    </location>
</feature>
<dbReference type="EMBL" id="KI392493">
    <property type="protein sequence ID" value="ERN15948.1"/>
    <property type="molecule type" value="Genomic_DNA"/>
</dbReference>
<keyword evidence="6" id="KW-1185">Reference proteome</keyword>
<name>U5D6F9_AMBTC</name>
<feature type="region of interest" description="Disordered" evidence="4">
    <location>
        <begin position="201"/>
        <end position="229"/>
    </location>
</feature>
<feature type="compositionally biased region" description="Basic residues" evidence="4">
    <location>
        <begin position="348"/>
        <end position="360"/>
    </location>
</feature>
<dbReference type="eggNOG" id="KOG0283">
    <property type="taxonomic scope" value="Eukaryota"/>
</dbReference>
<dbReference type="PRINTS" id="PR00320">
    <property type="entry name" value="GPROTEINBRPT"/>
</dbReference>
<evidence type="ECO:0000256" key="4">
    <source>
        <dbReference type="SAM" id="MobiDB-lite"/>
    </source>
</evidence>
<dbReference type="InterPro" id="IPR015943">
    <property type="entry name" value="WD40/YVTN_repeat-like_dom_sf"/>
</dbReference>
<organism evidence="5 6">
    <name type="scientific">Amborella trichopoda</name>
    <dbReference type="NCBI Taxonomy" id="13333"/>
    <lineage>
        <taxon>Eukaryota</taxon>
        <taxon>Viridiplantae</taxon>
        <taxon>Streptophyta</taxon>
        <taxon>Embryophyta</taxon>
        <taxon>Tracheophyta</taxon>
        <taxon>Spermatophyta</taxon>
        <taxon>Magnoliopsida</taxon>
        <taxon>Amborellales</taxon>
        <taxon>Amborellaceae</taxon>
        <taxon>Amborella</taxon>
    </lineage>
</organism>
<gene>
    <name evidence="5" type="ORF">AMTR_s00175p00024710</name>
</gene>
<dbReference type="PANTHER" id="PTHR14221">
    <property type="entry name" value="WD REPEAT DOMAIN 44"/>
    <property type="match status" value="1"/>
</dbReference>
<dbReference type="AlphaFoldDB" id="U5D6F9"/>
<dbReference type="OMA" id="TPINEAC"/>
<evidence type="ECO:0000256" key="3">
    <source>
        <dbReference type="PROSITE-ProRule" id="PRU00221"/>
    </source>
</evidence>
<feature type="region of interest" description="Disordered" evidence="4">
    <location>
        <begin position="348"/>
        <end position="386"/>
    </location>
</feature>
<keyword evidence="1 3" id="KW-0853">WD repeat</keyword>
<dbReference type="PROSITE" id="PS50082">
    <property type="entry name" value="WD_REPEATS_2"/>
    <property type="match status" value="3"/>
</dbReference>
<dbReference type="InterPro" id="IPR036322">
    <property type="entry name" value="WD40_repeat_dom_sf"/>
</dbReference>
<dbReference type="OrthoDB" id="408728at2759"/>
<dbReference type="Proteomes" id="UP000017836">
    <property type="component" value="Unassembled WGS sequence"/>
</dbReference>
<evidence type="ECO:0000313" key="6">
    <source>
        <dbReference type="Proteomes" id="UP000017836"/>
    </source>
</evidence>
<dbReference type="STRING" id="13333.U5D6F9"/>
<dbReference type="InterPro" id="IPR020472">
    <property type="entry name" value="WD40_PAC1"/>
</dbReference>
<protein>
    <submittedName>
        <fullName evidence="5">Uncharacterized protein</fullName>
    </submittedName>
</protein>
<evidence type="ECO:0000256" key="1">
    <source>
        <dbReference type="ARBA" id="ARBA00022574"/>
    </source>
</evidence>
<feature type="repeat" description="WD" evidence="3">
    <location>
        <begin position="410"/>
        <end position="451"/>
    </location>
</feature>
<dbReference type="SUPFAM" id="SSF50978">
    <property type="entry name" value="WD40 repeat-like"/>
    <property type="match status" value="1"/>
</dbReference>
<keyword evidence="2" id="KW-0677">Repeat</keyword>
<dbReference type="FunFam" id="2.130.10.10:FF:000329">
    <property type="entry name" value="WD repeat-containing protein 44"/>
    <property type="match status" value="1"/>
</dbReference>
<dbReference type="PANTHER" id="PTHR14221:SF67">
    <property type="entry name" value="WD REPEAT-CONTAINING PROTEIN 44-LIKE"/>
    <property type="match status" value="1"/>
</dbReference>
<dbReference type="InterPro" id="IPR001680">
    <property type="entry name" value="WD40_rpt"/>
</dbReference>
<evidence type="ECO:0000313" key="5">
    <source>
        <dbReference type="EMBL" id="ERN15948.1"/>
    </source>
</evidence>
<sequence length="908" mass="98936">MFVDSVTTTTTNATLASLLSSSSEEEDFFESLERLPSSASTSGRLSGWWDAQDDSLARFSARPSYSINDNDDNYDDKDGDDSGGGRYDVWMAEPGSITERRQRLLQGMGLSNEMGLLRITSLRNHNSKDKPYNSAIKTPPLAALLRMGEAVGTTNKSIKRIKEVGRCLTWAGGGGGGAVISHPLRRSSSFNDVKEFKDCGVIDNDDDGKGNNDDDDDERAQADGATATEVNEQQHCIIRNLDNGKLFIVREDGMWDGRQLSTEEFERSVGYSPIVHELMRRESFATFPKGGDSSSAFPTAKHNNKPLLSSLSTMRRSSKRRGGGSINALWLMKNIRVVASNVVAGHGHGHSHVYNHHHHPKREDRGDVSSGGGGAEGEGSYVLDASERMKVRQHGKSYKELTGLYMCQEIQGHEGSIWSIKFSHDGRYLATAGEDCVIHVWQVSEAETGPQDRDRLLSSSTRRSKSLSSSSSSFSSSSHFGVSNRKHHSSSSVPPDYLMIPDTIFLLSEKPICSFEGHLDDVLDLSWSKSQHLLSSSMDKTVRLWHMSSKACLKLFAHNDYVTCIQFNPVDNRYFISGSLDAKVRIWSIPDRQVVDWSDLHEMVTAACYTPDGQGALVGSNRGSCHLFSMSGCKLQQKSQIDMQNKKKKSHAKKITGFQFAPGSSSEVLVTSADSRIRIFDGTELIHKYKGFRNTSSQISASFTADGKYIICASEDSNVYVWKHEDSCNAVTGMGGRNKWAAAVTSRSHEHFPCRDVSVAIPWPGSSREQQQPVTSCLSRVKGGRKCPRTPSSSAAIPTLEDVFLSSKSLRHLKEGEGSMSFSESVRGVGGHSFSSSSWWDSNNEGDINAAAAAAAAGSSSSSSQQAAGSSSSSQQAAAATAWGLVVVTGGLGGEIRTFQNFGLPIRL</sequence>
<dbReference type="HOGENOM" id="CLU_009835_1_1_1"/>